<evidence type="ECO:0000313" key="6">
    <source>
        <dbReference type="Proteomes" id="UP000240904"/>
    </source>
</evidence>
<dbReference type="AlphaFoldDB" id="A0A2T3MS09"/>
<feature type="chain" id="PRO_5015511157" evidence="3">
    <location>
        <begin position="23"/>
        <end position="360"/>
    </location>
</feature>
<evidence type="ECO:0000313" key="5">
    <source>
        <dbReference type="EMBL" id="PSW00272.1"/>
    </source>
</evidence>
<keyword evidence="2" id="KW-0378">Hydrolase</keyword>
<keyword evidence="2" id="KW-0645">Protease</keyword>
<dbReference type="CDD" id="cd00190">
    <property type="entry name" value="Tryp_SPc"/>
    <property type="match status" value="1"/>
</dbReference>
<dbReference type="InterPro" id="IPR051487">
    <property type="entry name" value="Ser/Thr_Proteases_Immune/Dev"/>
</dbReference>
<dbReference type="SUPFAM" id="SSF50494">
    <property type="entry name" value="Trypsin-like serine proteases"/>
    <property type="match status" value="1"/>
</dbReference>
<dbReference type="PROSITE" id="PS50240">
    <property type="entry name" value="TRYPSIN_DOM"/>
    <property type="match status" value="1"/>
</dbReference>
<dbReference type="InterPro" id="IPR043504">
    <property type="entry name" value="Peptidase_S1_PA_chymotrypsin"/>
</dbReference>
<evidence type="ECO:0000256" key="3">
    <source>
        <dbReference type="SAM" id="SignalP"/>
    </source>
</evidence>
<dbReference type="EMBL" id="PYMC01000026">
    <property type="protein sequence ID" value="PSW00272.1"/>
    <property type="molecule type" value="Genomic_DNA"/>
</dbReference>
<dbReference type="InterPro" id="IPR018114">
    <property type="entry name" value="TRYPSIN_HIS"/>
</dbReference>
<organism evidence="5 6">
    <name type="scientific">Photobacterium lipolyticum</name>
    <dbReference type="NCBI Taxonomy" id="266810"/>
    <lineage>
        <taxon>Bacteria</taxon>
        <taxon>Pseudomonadati</taxon>
        <taxon>Pseudomonadota</taxon>
        <taxon>Gammaproteobacteria</taxon>
        <taxon>Vibrionales</taxon>
        <taxon>Vibrionaceae</taxon>
        <taxon>Photobacterium</taxon>
    </lineage>
</organism>
<dbReference type="Gene3D" id="2.40.10.10">
    <property type="entry name" value="Trypsin-like serine proteases"/>
    <property type="match status" value="1"/>
</dbReference>
<evidence type="ECO:0000256" key="1">
    <source>
        <dbReference type="ARBA" id="ARBA00023157"/>
    </source>
</evidence>
<sequence>MTKLLVGFLLCWNTLFAVQVVAAEPAMAPKIIGGIESSTNEIPWQVYLNLTFPGPTGGQTFICGGVVITPTIVLTAAHCMQNSSMTVLAENIQVWAGITSIFSANSTNAISVDKRVLHPDFNPTSFKNDIALLVLAEPVSASAIPIQIANMETQDRADNEFLNSWVANSDRPPNLLVSGWGSTDADDTSNSGSTQLRQTLLSGVPDTMCDRLWGANIDSNDARIYVCASSPSPLFVRDSCFGDSGGPLVWQDPQAASNRDFGLRLVGLVSFGKGCASDLPGVYTEVANYHRWIEGETGITIAALPDRDFSINPFLSDYSNAGDGIAEPVVKSDSGGSAGMMSLLLLMLAAYRRRVSRVRE</sequence>
<keyword evidence="2" id="KW-0720">Serine protease</keyword>
<protein>
    <submittedName>
        <fullName evidence="5">Trypsin</fullName>
    </submittedName>
</protein>
<feature type="domain" description="Peptidase S1" evidence="4">
    <location>
        <begin position="31"/>
        <end position="298"/>
    </location>
</feature>
<dbReference type="SMART" id="SM00020">
    <property type="entry name" value="Tryp_SPc"/>
    <property type="match status" value="1"/>
</dbReference>
<dbReference type="PANTHER" id="PTHR24256">
    <property type="entry name" value="TRYPTASE-RELATED"/>
    <property type="match status" value="1"/>
</dbReference>
<name>A0A2T3MS09_9GAMM</name>
<dbReference type="PROSITE" id="PS00135">
    <property type="entry name" value="TRYPSIN_SER"/>
    <property type="match status" value="1"/>
</dbReference>
<keyword evidence="3" id="KW-0732">Signal</keyword>
<proteinExistence type="predicted"/>
<dbReference type="InterPro" id="IPR001314">
    <property type="entry name" value="Peptidase_S1A"/>
</dbReference>
<accession>A0A2T3MS09</accession>
<dbReference type="FunFam" id="2.40.10.10:FF:000068">
    <property type="entry name" value="transmembrane protease serine 2"/>
    <property type="match status" value="1"/>
</dbReference>
<dbReference type="NCBIfam" id="TIGR03501">
    <property type="entry name" value="GlyGly_CTERM"/>
    <property type="match status" value="1"/>
</dbReference>
<reference evidence="5 6" key="1">
    <citation type="submission" date="2018-03" db="EMBL/GenBank/DDBJ databases">
        <title>Whole genome sequencing of Histamine producing bacteria.</title>
        <authorList>
            <person name="Butler K."/>
        </authorList>
    </citation>
    <scope>NUCLEOTIDE SEQUENCE [LARGE SCALE GENOMIC DNA]</scope>
    <source>
        <strain evidence="5 6">DSM 16190</strain>
    </source>
</reference>
<evidence type="ECO:0000259" key="4">
    <source>
        <dbReference type="PROSITE" id="PS50240"/>
    </source>
</evidence>
<comment type="caution">
    <text evidence="5">The sequence shown here is derived from an EMBL/GenBank/DDBJ whole genome shotgun (WGS) entry which is preliminary data.</text>
</comment>
<evidence type="ECO:0000256" key="2">
    <source>
        <dbReference type="RuleBase" id="RU363034"/>
    </source>
</evidence>
<gene>
    <name evidence="5" type="ORF">C9I89_21220</name>
</gene>
<dbReference type="InterPro" id="IPR020008">
    <property type="entry name" value="GlyGly_CTERM"/>
</dbReference>
<dbReference type="GO" id="GO:0006508">
    <property type="term" value="P:proteolysis"/>
    <property type="evidence" value="ECO:0007669"/>
    <property type="project" value="UniProtKB-KW"/>
</dbReference>
<feature type="signal peptide" evidence="3">
    <location>
        <begin position="1"/>
        <end position="22"/>
    </location>
</feature>
<dbReference type="RefSeq" id="WP_107285329.1">
    <property type="nucleotide sequence ID" value="NZ_PYMC01000026.1"/>
</dbReference>
<dbReference type="PROSITE" id="PS00134">
    <property type="entry name" value="TRYPSIN_HIS"/>
    <property type="match status" value="1"/>
</dbReference>
<keyword evidence="1" id="KW-1015">Disulfide bond</keyword>
<dbReference type="InterPro" id="IPR001254">
    <property type="entry name" value="Trypsin_dom"/>
</dbReference>
<dbReference type="PRINTS" id="PR00722">
    <property type="entry name" value="CHYMOTRYPSIN"/>
</dbReference>
<dbReference type="Pfam" id="PF00089">
    <property type="entry name" value="Trypsin"/>
    <property type="match status" value="1"/>
</dbReference>
<dbReference type="InterPro" id="IPR033116">
    <property type="entry name" value="TRYPSIN_SER"/>
</dbReference>
<dbReference type="InterPro" id="IPR009003">
    <property type="entry name" value="Peptidase_S1_PA"/>
</dbReference>
<dbReference type="GO" id="GO:0004252">
    <property type="term" value="F:serine-type endopeptidase activity"/>
    <property type="evidence" value="ECO:0007669"/>
    <property type="project" value="InterPro"/>
</dbReference>
<dbReference type="Proteomes" id="UP000240904">
    <property type="component" value="Unassembled WGS sequence"/>
</dbReference>
<dbReference type="OrthoDB" id="9813836at2"/>
<keyword evidence="6" id="KW-1185">Reference proteome</keyword>